<organism evidence="2 3">
    <name type="scientific">Haloarcula tailed virus 3</name>
    <dbReference type="NCBI Taxonomy" id="2877990"/>
    <lineage>
        <taxon>Viruses</taxon>
        <taxon>Duplodnaviria</taxon>
        <taxon>Heunggongvirae</taxon>
        <taxon>Uroviricota</taxon>
        <taxon>Caudoviricetes</taxon>
        <taxon>Kirjokansivirales</taxon>
        <taxon>Pyrstoviridae</taxon>
        <taxon>Hatrivirus</taxon>
        <taxon>Hatrivirus caudatum</taxon>
        <taxon>Hatrivirus HATV3</taxon>
    </lineage>
</organism>
<evidence type="ECO:0000313" key="2">
    <source>
        <dbReference type="EMBL" id="UBF23352.1"/>
    </source>
</evidence>
<dbReference type="EMBL" id="MZ334527">
    <property type="protein sequence ID" value="UBF23352.1"/>
    <property type="molecule type" value="Genomic_DNA"/>
</dbReference>
<name>A0AAE8XZS2_9CAUD</name>
<evidence type="ECO:0000256" key="1">
    <source>
        <dbReference type="SAM" id="Phobius"/>
    </source>
</evidence>
<dbReference type="Proteomes" id="UP000827845">
    <property type="component" value="Segment"/>
</dbReference>
<accession>A0AAE8XZS2</accession>
<feature type="transmembrane region" description="Helical" evidence="1">
    <location>
        <begin position="6"/>
        <end position="32"/>
    </location>
</feature>
<gene>
    <name evidence="2" type="ORF">HATV-3_gp2</name>
</gene>
<sequence>MSDAMIYLGIILGLIIGIIAFMIAFPVIIVFLERVYKPFCEWIWDLFGV</sequence>
<reference evidence="2" key="1">
    <citation type="submission" date="2021-05" db="EMBL/GenBank/DDBJ databases">
        <title>Diversity, taxonomy and evolution of archaeal viruses of the class Caudoviricetes.</title>
        <authorList>
            <person name="Liu Y."/>
            <person name="Demina T.A."/>
            <person name="Roux S."/>
            <person name="Aiewsakun P."/>
            <person name="Kazlauskas D."/>
            <person name="Simmonds P."/>
            <person name="Prangishvili D."/>
            <person name="Oksanen H.M."/>
            <person name="Krupovic M."/>
        </authorList>
    </citation>
    <scope>NUCLEOTIDE SEQUENCE</scope>
    <source>
        <strain evidence="2">HATV-3/30</strain>
    </source>
</reference>
<proteinExistence type="predicted"/>
<keyword evidence="1" id="KW-0812">Transmembrane</keyword>
<keyword evidence="1" id="KW-0472">Membrane</keyword>
<keyword evidence="3" id="KW-1185">Reference proteome</keyword>
<evidence type="ECO:0000313" key="3">
    <source>
        <dbReference type="Proteomes" id="UP000827845"/>
    </source>
</evidence>
<keyword evidence="1" id="KW-1133">Transmembrane helix</keyword>
<protein>
    <submittedName>
        <fullName evidence="2">Uncharacterized protein</fullName>
    </submittedName>
</protein>